<accession>A0ABV6ICJ3</accession>
<dbReference type="SUPFAM" id="SSF159594">
    <property type="entry name" value="XCC0632-like"/>
    <property type="match status" value="1"/>
</dbReference>
<sequence>MMNQSTLSSTQKFRYTLNMLIGTSLLLLLLLLSACASNEVQRSYDFGSNIAPPPANQQLTTLKLNLADIQVPMSLDGSAMLYRLLYDHPQELRAYANSRWSMPPAQLLKQRMMARINQEGGAVSSSADGIAGLPTLRIDLEEFTQHFPTPTHSQVQLRWRASLINNKKLIAQKVFTAQLNTTSADAAGAARAMPQVSDQLITELITWLQTQLK</sequence>
<feature type="domain" description="ABC-type transport auxiliary lipoprotein component" evidence="1">
    <location>
        <begin position="53"/>
        <end position="203"/>
    </location>
</feature>
<protein>
    <submittedName>
        <fullName evidence="2">ABC-type transport auxiliary lipoprotein family protein</fullName>
    </submittedName>
</protein>
<dbReference type="Proteomes" id="UP001589844">
    <property type="component" value="Unassembled WGS sequence"/>
</dbReference>
<dbReference type="RefSeq" id="WP_390209990.1">
    <property type="nucleotide sequence ID" value="NZ_JBHLXJ010000003.1"/>
</dbReference>
<dbReference type="EMBL" id="JBHLXJ010000003">
    <property type="protein sequence ID" value="MFC0348791.1"/>
    <property type="molecule type" value="Genomic_DNA"/>
</dbReference>
<organism evidence="2 3">
    <name type="scientific">Undibacterium danionis</name>
    <dbReference type="NCBI Taxonomy" id="1812100"/>
    <lineage>
        <taxon>Bacteria</taxon>
        <taxon>Pseudomonadati</taxon>
        <taxon>Pseudomonadota</taxon>
        <taxon>Betaproteobacteria</taxon>
        <taxon>Burkholderiales</taxon>
        <taxon>Oxalobacteraceae</taxon>
        <taxon>Undibacterium</taxon>
    </lineage>
</organism>
<keyword evidence="3" id="KW-1185">Reference proteome</keyword>
<name>A0ABV6ICJ3_9BURK</name>
<dbReference type="Pfam" id="PF03886">
    <property type="entry name" value="ABC_trans_aux"/>
    <property type="match status" value="1"/>
</dbReference>
<evidence type="ECO:0000259" key="1">
    <source>
        <dbReference type="Pfam" id="PF03886"/>
    </source>
</evidence>
<gene>
    <name evidence="2" type="ORF">ACFFJH_03155</name>
</gene>
<reference evidence="2 3" key="1">
    <citation type="submission" date="2024-09" db="EMBL/GenBank/DDBJ databases">
        <authorList>
            <person name="Sun Q."/>
            <person name="Mori K."/>
        </authorList>
    </citation>
    <scope>NUCLEOTIDE SEQUENCE [LARGE SCALE GENOMIC DNA]</scope>
    <source>
        <strain evidence="2 3">CCM 8677</strain>
    </source>
</reference>
<evidence type="ECO:0000313" key="2">
    <source>
        <dbReference type="EMBL" id="MFC0348791.1"/>
    </source>
</evidence>
<proteinExistence type="predicted"/>
<dbReference type="InterPro" id="IPR005586">
    <property type="entry name" value="ABC_trans_aux"/>
</dbReference>
<comment type="caution">
    <text evidence="2">The sequence shown here is derived from an EMBL/GenBank/DDBJ whole genome shotgun (WGS) entry which is preliminary data.</text>
</comment>
<dbReference type="Gene3D" id="3.40.50.10610">
    <property type="entry name" value="ABC-type transport auxiliary lipoprotein component"/>
    <property type="match status" value="1"/>
</dbReference>
<evidence type="ECO:0000313" key="3">
    <source>
        <dbReference type="Proteomes" id="UP001589844"/>
    </source>
</evidence>
<keyword evidence="2" id="KW-0449">Lipoprotein</keyword>